<sequence length="466" mass="53745">MKKLKAIIVLLFICAFTYAQNSITGTFTGLANQHIKLVGFNGFDTYAIDSTQADEKGRFNLKFSKNDYGMGYLLLQDNKSFVIILSENENLQLVAEKFATHETIVIISGKQNKLFEQYATEHPRREQTLSAWDYLTKVYRKDSLFAVHKIPKQAIETEKQRIIAEDSLFLASLPKNSYVSYYLPLRKLGSSVSTIAQYRTEEIPSTIQAFREIDYTDKRLYNSGLLKEVIESHFWLIENSGRSLDSVYIEMNKSIDILVANLLPDEYKLNEITEYLFKSLEKRSLFRASEYLALKLLNEQGCTINNDFAVQLESYRAMKKGNTAPDIKFKNDIIAPSYKATEIPKMLSDIKSNYTVVVFGASWCPQCPQELSQMAKQYAKWKEQGVEVVFVSLDEDKNIFKSFAELFPFISICDYQKWESPIVQSYHVFATPTIYLLNNKREILLRPNSVSQLDSWVDWYLVQGNK</sequence>
<proteinExistence type="predicted"/>
<dbReference type="Pfam" id="PF14289">
    <property type="entry name" value="DUF4369"/>
    <property type="match status" value="1"/>
</dbReference>
<dbReference type="InterPro" id="IPR036249">
    <property type="entry name" value="Thioredoxin-like_sf"/>
</dbReference>
<dbReference type="CDD" id="cd02966">
    <property type="entry name" value="TlpA_like_family"/>
    <property type="match status" value="1"/>
</dbReference>
<dbReference type="RefSeq" id="WP_303276211.1">
    <property type="nucleotide sequence ID" value="NZ_JAUOEK010000041.1"/>
</dbReference>
<dbReference type="Proteomes" id="UP001176883">
    <property type="component" value="Unassembled WGS sequence"/>
</dbReference>
<evidence type="ECO:0000259" key="4">
    <source>
        <dbReference type="PROSITE" id="PS51352"/>
    </source>
</evidence>
<dbReference type="PANTHER" id="PTHR13871:SF96">
    <property type="entry name" value="THIOREDOXIN DOMAIN-CONTAINING PROTEIN"/>
    <property type="match status" value="1"/>
</dbReference>
<evidence type="ECO:0000256" key="1">
    <source>
        <dbReference type="ARBA" id="ARBA00023002"/>
    </source>
</evidence>
<dbReference type="InterPro" id="IPR000866">
    <property type="entry name" value="AhpC/TSA"/>
</dbReference>
<dbReference type="InterPro" id="IPR013766">
    <property type="entry name" value="Thioredoxin_domain"/>
</dbReference>
<dbReference type="InterPro" id="IPR052259">
    <property type="entry name" value="Nucleoredoxin-like"/>
</dbReference>
<dbReference type="SUPFAM" id="SSF52833">
    <property type="entry name" value="Thioredoxin-like"/>
    <property type="match status" value="1"/>
</dbReference>
<dbReference type="Pfam" id="PF00578">
    <property type="entry name" value="AhpC-TSA"/>
    <property type="match status" value="1"/>
</dbReference>
<keyword evidence="2" id="KW-0520">NAD</keyword>
<name>A0ABT8W5Z1_9FLAO</name>
<keyword evidence="6" id="KW-1185">Reference proteome</keyword>
<gene>
    <name evidence="5" type="ORF">Q4Q35_01825</name>
</gene>
<feature type="signal peptide" evidence="3">
    <location>
        <begin position="1"/>
        <end position="21"/>
    </location>
</feature>
<accession>A0ABT8W5Z1</accession>
<keyword evidence="1" id="KW-0560">Oxidoreductase</keyword>
<dbReference type="EMBL" id="JAUOEK010000041">
    <property type="protein sequence ID" value="MDO5968534.1"/>
    <property type="molecule type" value="Genomic_DNA"/>
</dbReference>
<dbReference type="PANTHER" id="PTHR13871">
    <property type="entry name" value="THIOREDOXIN"/>
    <property type="match status" value="1"/>
</dbReference>
<protein>
    <submittedName>
        <fullName evidence="5">TlpA disulfide reductase family protein</fullName>
    </submittedName>
</protein>
<evidence type="ECO:0000256" key="3">
    <source>
        <dbReference type="SAM" id="SignalP"/>
    </source>
</evidence>
<dbReference type="InterPro" id="IPR025380">
    <property type="entry name" value="DUF4369"/>
</dbReference>
<evidence type="ECO:0000313" key="5">
    <source>
        <dbReference type="EMBL" id="MDO5968534.1"/>
    </source>
</evidence>
<dbReference type="PROSITE" id="PS51352">
    <property type="entry name" value="THIOREDOXIN_2"/>
    <property type="match status" value="1"/>
</dbReference>
<comment type="caution">
    <text evidence="5">The sequence shown here is derived from an EMBL/GenBank/DDBJ whole genome shotgun (WGS) entry which is preliminary data.</text>
</comment>
<feature type="domain" description="Thioredoxin" evidence="4">
    <location>
        <begin position="318"/>
        <end position="462"/>
    </location>
</feature>
<dbReference type="Gene3D" id="3.40.30.10">
    <property type="entry name" value="Glutaredoxin"/>
    <property type="match status" value="1"/>
</dbReference>
<organism evidence="5 6">
    <name type="scientific">Flavivirga aquimarina</name>
    <dbReference type="NCBI Taxonomy" id="2027862"/>
    <lineage>
        <taxon>Bacteria</taxon>
        <taxon>Pseudomonadati</taxon>
        <taxon>Bacteroidota</taxon>
        <taxon>Flavobacteriia</taxon>
        <taxon>Flavobacteriales</taxon>
        <taxon>Flavobacteriaceae</taxon>
        <taxon>Flavivirga</taxon>
    </lineage>
</organism>
<reference evidence="5" key="1">
    <citation type="submission" date="2023-07" db="EMBL/GenBank/DDBJ databases">
        <title>Two novel species in the genus Flavivirga.</title>
        <authorList>
            <person name="Kwon K."/>
        </authorList>
    </citation>
    <scope>NUCLEOTIDE SEQUENCE</scope>
    <source>
        <strain evidence="5">KCTC 52353</strain>
    </source>
</reference>
<keyword evidence="3" id="KW-0732">Signal</keyword>
<evidence type="ECO:0000256" key="2">
    <source>
        <dbReference type="ARBA" id="ARBA00023027"/>
    </source>
</evidence>
<feature type="chain" id="PRO_5046549099" evidence="3">
    <location>
        <begin position="22"/>
        <end position="466"/>
    </location>
</feature>
<evidence type="ECO:0000313" key="6">
    <source>
        <dbReference type="Proteomes" id="UP001176883"/>
    </source>
</evidence>